<gene>
    <name evidence="1" type="ORF">EF806_01675</name>
</gene>
<dbReference type="AlphaFoldDB" id="A0A520KTD8"/>
<organism evidence="1 2">
    <name type="scientific">Methanoliparum thermophilum</name>
    <dbReference type="NCBI Taxonomy" id="2491083"/>
    <lineage>
        <taxon>Archaea</taxon>
        <taxon>Methanobacteriati</taxon>
        <taxon>Methanobacteriota</taxon>
        <taxon>Candidatus Methanoliparia</taxon>
        <taxon>Candidatus Methanoliparales</taxon>
        <taxon>Candidatus Methanoliparaceae</taxon>
        <taxon>Candidatus Methanoliparum</taxon>
    </lineage>
</organism>
<comment type="caution">
    <text evidence="1">The sequence shown here is derived from an EMBL/GenBank/DDBJ whole genome shotgun (WGS) entry which is preliminary data.</text>
</comment>
<dbReference type="Proteomes" id="UP000317158">
    <property type="component" value="Unassembled WGS sequence"/>
</dbReference>
<reference evidence="1 2" key="1">
    <citation type="journal article" date="2019" name="Nat. Microbiol.">
        <title>Wide diversity of methane and short-chain alkane metabolisms in uncultured archaea.</title>
        <authorList>
            <person name="Borrel G."/>
            <person name="Adam P.S."/>
            <person name="McKay L.J."/>
            <person name="Chen L.X."/>
            <person name="Sierra-Garcia I.N."/>
            <person name="Sieber C.M."/>
            <person name="Letourneur Q."/>
            <person name="Ghozlane A."/>
            <person name="Andersen G.L."/>
            <person name="Li W.J."/>
            <person name="Hallam S.J."/>
            <person name="Muyzer G."/>
            <person name="de Oliveira V.M."/>
            <person name="Inskeep W.P."/>
            <person name="Banfield J.F."/>
            <person name="Gribaldo S."/>
        </authorList>
    </citation>
    <scope>NUCLEOTIDE SEQUENCE [LARGE SCALE GENOMIC DNA]</scope>
    <source>
        <strain evidence="1">NM1a</strain>
    </source>
</reference>
<sequence>MLTKGEEYKEGDDKLAFRKLRRMDAQAVSVSVIPKDVRNLKTNLESLMKKFLEGVILLSKPVFRGVCGGCHIVFCVWESFMFYVFLRSTAQQSLWHKAF</sequence>
<proteinExistence type="predicted"/>
<evidence type="ECO:0000313" key="1">
    <source>
        <dbReference type="EMBL" id="RZN65254.1"/>
    </source>
</evidence>
<accession>A0A520KTD8</accession>
<protein>
    <submittedName>
        <fullName evidence="1">Uncharacterized protein</fullName>
    </submittedName>
</protein>
<dbReference type="EMBL" id="RXIF01000003">
    <property type="protein sequence ID" value="RZN65254.1"/>
    <property type="molecule type" value="Genomic_DNA"/>
</dbReference>
<name>A0A520KTD8_METT2</name>
<evidence type="ECO:0000313" key="2">
    <source>
        <dbReference type="Proteomes" id="UP000317158"/>
    </source>
</evidence>